<evidence type="ECO:0000313" key="16">
    <source>
        <dbReference type="EMBL" id="OMD26281.1"/>
    </source>
</evidence>
<dbReference type="NCBIfam" id="TIGR01494">
    <property type="entry name" value="ATPase_P-type"/>
    <property type="match status" value="1"/>
</dbReference>
<comment type="subcellular location">
    <subcellularLocation>
        <location evidence="1">Cell membrane</location>
        <topology evidence="1">Multi-pass membrane protein</topology>
    </subcellularLocation>
</comment>
<evidence type="ECO:0000256" key="7">
    <source>
        <dbReference type="ARBA" id="ARBA00022723"/>
    </source>
</evidence>
<evidence type="ECO:0000259" key="15">
    <source>
        <dbReference type="Pfam" id="PF00122"/>
    </source>
</evidence>
<feature type="transmembrane region" description="Helical" evidence="14">
    <location>
        <begin position="258"/>
        <end position="278"/>
    </location>
</feature>
<sequence>MQRYILSKKNSITLISAILIALAFFGRFSLDNMAIFNWSLIIASILGVAPIAILAYQALKVKVVSIDVLVTIAVIGAVLIQNYEESAIVTFLFLFGSYLEQRTLNKTRSAIKELTELAPESALKQMENGEFEEVDVDDVGEGDILLVKTGAKVPVDGTVLTGEGHINEASITGESVPVSKKVDSEVFAGTILENGTIQIQSDRVGEDTTFGRIIELVEEAQDSKSEAERFIDRFSKYYTPAVLVLGFIVWLFSKDIELAITILVLGCPGALVIGVPVSNVAGIGNGARNGVLLKGSEVINDFSRVDTIVFDKTGTLTVGNPEVAEKEFYGNNTEEVLGYLASVERESDHPLAKAVLQDIGETTLSTVEETEVVKGGGIVAKIGVHRIAVGNVALMEKDNVKLSEKAKKDVERFEKNGNSLVLTAVDGELKVLMGIRDQIRPGVKKNLQNLKKLGVKNLVVLSGDNQGTVDLVARELGLTEAHGHMLPEGKSAYIEKMQAKGQIIAFVGDGVNDSPSLALADIGIAMGSGTDVAIETSDVVLMNSDFSRLPHALGLTKSTSRNMKQNITIAVGVVVVLLASLLFSEWMNMSIGMLVHEASILVVILNGMRLLRYRLRE</sequence>
<feature type="transmembrane region" description="Helical" evidence="14">
    <location>
        <begin position="12"/>
        <end position="30"/>
    </location>
</feature>
<comment type="similarity">
    <text evidence="2 14">Belongs to the cation transport ATPase (P-type) (TC 3.A.3) family. Type IB subfamily.</text>
</comment>
<dbReference type="SFLD" id="SFLDS00003">
    <property type="entry name" value="Haloacid_Dehalogenase"/>
    <property type="match status" value="1"/>
</dbReference>
<dbReference type="Gene3D" id="2.70.150.10">
    <property type="entry name" value="Calcium-transporting ATPase, cytoplasmic transduction domain A"/>
    <property type="match status" value="1"/>
</dbReference>
<evidence type="ECO:0000256" key="5">
    <source>
        <dbReference type="ARBA" id="ARBA00022553"/>
    </source>
</evidence>
<feature type="transmembrane region" description="Helical" evidence="14">
    <location>
        <begin position="234"/>
        <end position="252"/>
    </location>
</feature>
<keyword evidence="14" id="KW-1003">Cell membrane</keyword>
<dbReference type="InterPro" id="IPR001757">
    <property type="entry name" value="P_typ_ATPase"/>
</dbReference>
<dbReference type="SUPFAM" id="SSF56784">
    <property type="entry name" value="HAD-like"/>
    <property type="match status" value="1"/>
</dbReference>
<evidence type="ECO:0000313" key="17">
    <source>
        <dbReference type="Proteomes" id="UP000187465"/>
    </source>
</evidence>
<dbReference type="InterPro" id="IPR051014">
    <property type="entry name" value="Cation_Transport_ATPase_IB"/>
</dbReference>
<evidence type="ECO:0000256" key="4">
    <source>
        <dbReference type="ARBA" id="ARBA00022539"/>
    </source>
</evidence>
<dbReference type="InterPro" id="IPR027256">
    <property type="entry name" value="P-typ_ATPase_IB"/>
</dbReference>
<name>A0A1R0X122_9BACL</name>
<keyword evidence="6 14" id="KW-0812">Transmembrane</keyword>
<evidence type="ECO:0000256" key="3">
    <source>
        <dbReference type="ARBA" id="ARBA00022448"/>
    </source>
</evidence>
<dbReference type="PRINTS" id="PR00119">
    <property type="entry name" value="CATATPASE"/>
</dbReference>
<keyword evidence="9 14" id="KW-1133">Transmembrane helix</keyword>
<evidence type="ECO:0000256" key="8">
    <source>
        <dbReference type="ARBA" id="ARBA00022967"/>
    </source>
</evidence>
<protein>
    <recommendedName>
        <fullName evidence="12">Cd(2+)-exporting ATPase</fullName>
        <ecNumber evidence="12">7.2.2.21</ecNumber>
    </recommendedName>
</protein>
<dbReference type="Gene3D" id="3.40.50.1000">
    <property type="entry name" value="HAD superfamily/HAD-like"/>
    <property type="match status" value="1"/>
</dbReference>
<evidence type="ECO:0000256" key="1">
    <source>
        <dbReference type="ARBA" id="ARBA00004651"/>
    </source>
</evidence>
<dbReference type="SFLD" id="SFLDG00002">
    <property type="entry name" value="C1.7:_P-type_atpase_like"/>
    <property type="match status" value="1"/>
</dbReference>
<feature type="transmembrane region" description="Helical" evidence="14">
    <location>
        <begin position="36"/>
        <end position="56"/>
    </location>
</feature>
<dbReference type="PROSITE" id="PS00154">
    <property type="entry name" value="ATPASE_E1_E2"/>
    <property type="match status" value="1"/>
</dbReference>
<dbReference type="EC" id="7.2.2.21" evidence="12"/>
<dbReference type="Pfam" id="PF00122">
    <property type="entry name" value="E1-E2_ATPase"/>
    <property type="match status" value="1"/>
</dbReference>
<organism evidence="16 17">
    <name type="scientific">Paenibacillus odorifer</name>
    <dbReference type="NCBI Taxonomy" id="189426"/>
    <lineage>
        <taxon>Bacteria</taxon>
        <taxon>Bacillati</taxon>
        <taxon>Bacillota</taxon>
        <taxon>Bacilli</taxon>
        <taxon>Bacillales</taxon>
        <taxon>Paenibacillaceae</taxon>
        <taxon>Paenibacillus</taxon>
    </lineage>
</organism>
<dbReference type="GO" id="GO:0046872">
    <property type="term" value="F:metal ion binding"/>
    <property type="evidence" value="ECO:0007669"/>
    <property type="project" value="UniProtKB-KW"/>
</dbReference>
<dbReference type="InterPro" id="IPR023214">
    <property type="entry name" value="HAD_sf"/>
</dbReference>
<dbReference type="SUPFAM" id="SSF81653">
    <property type="entry name" value="Calcium ATPase, transduction domain A"/>
    <property type="match status" value="1"/>
</dbReference>
<evidence type="ECO:0000256" key="2">
    <source>
        <dbReference type="ARBA" id="ARBA00006024"/>
    </source>
</evidence>
<comment type="caution">
    <text evidence="16">The sequence shown here is derived from an EMBL/GenBank/DDBJ whole genome shotgun (WGS) entry which is preliminary data.</text>
</comment>
<dbReference type="EMBL" id="MKQP01000043">
    <property type="protein sequence ID" value="OMD26281.1"/>
    <property type="molecule type" value="Genomic_DNA"/>
</dbReference>
<dbReference type="NCBIfam" id="TIGR01511">
    <property type="entry name" value="ATPase-IB1_Cu"/>
    <property type="match status" value="1"/>
</dbReference>
<dbReference type="GO" id="GO:0008551">
    <property type="term" value="F:P-type cadmium transporter activity"/>
    <property type="evidence" value="ECO:0007669"/>
    <property type="project" value="UniProtKB-EC"/>
</dbReference>
<dbReference type="InterPro" id="IPR023298">
    <property type="entry name" value="ATPase_P-typ_TM_dom_sf"/>
</dbReference>
<reference evidence="16 17" key="1">
    <citation type="submission" date="2016-10" db="EMBL/GenBank/DDBJ databases">
        <title>Paenibacillus species isolates.</title>
        <authorList>
            <person name="Beno S.M."/>
        </authorList>
    </citation>
    <scope>NUCLEOTIDE SEQUENCE [LARGE SCALE GENOMIC DNA]</scope>
    <source>
        <strain evidence="16 17">FSL H7-0604</strain>
    </source>
</reference>
<dbReference type="GO" id="GO:0005886">
    <property type="term" value="C:plasma membrane"/>
    <property type="evidence" value="ECO:0007669"/>
    <property type="project" value="UniProtKB-SubCell"/>
</dbReference>
<evidence type="ECO:0000256" key="11">
    <source>
        <dbReference type="ARBA" id="ARBA00023136"/>
    </source>
</evidence>
<dbReference type="PANTHER" id="PTHR48085:SF5">
    <property type="entry name" value="CADMIUM_ZINC-TRANSPORTING ATPASE HMA4-RELATED"/>
    <property type="match status" value="1"/>
</dbReference>
<gene>
    <name evidence="16" type="ORF">BJP51_27765</name>
</gene>
<keyword evidence="14" id="KW-0547">Nucleotide-binding</keyword>
<feature type="transmembrane region" description="Helical" evidence="14">
    <location>
        <begin position="567"/>
        <end position="584"/>
    </location>
</feature>
<keyword evidence="10" id="KW-0406">Ion transport</keyword>
<keyword evidence="3" id="KW-0813">Transport</keyword>
<dbReference type="InterPro" id="IPR036412">
    <property type="entry name" value="HAD-like_sf"/>
</dbReference>
<dbReference type="InterPro" id="IPR018303">
    <property type="entry name" value="ATPase_P-typ_P_site"/>
</dbReference>
<keyword evidence="4" id="KW-0104">Cadmium</keyword>
<dbReference type="GO" id="GO:0005524">
    <property type="term" value="F:ATP binding"/>
    <property type="evidence" value="ECO:0007669"/>
    <property type="project" value="UniProtKB-UniRule"/>
</dbReference>
<keyword evidence="14" id="KW-0067">ATP-binding</keyword>
<feature type="domain" description="P-type ATPase A" evidence="15">
    <location>
        <begin position="117"/>
        <end position="218"/>
    </location>
</feature>
<keyword evidence="11 14" id="KW-0472">Membrane</keyword>
<dbReference type="Proteomes" id="UP000187465">
    <property type="component" value="Unassembled WGS sequence"/>
</dbReference>
<feature type="transmembrane region" description="Helical" evidence="14">
    <location>
        <begin position="86"/>
        <end position="104"/>
    </location>
</feature>
<dbReference type="Gene3D" id="3.40.1110.10">
    <property type="entry name" value="Calcium-transporting ATPase, cytoplasmic domain N"/>
    <property type="match status" value="1"/>
</dbReference>
<dbReference type="SUPFAM" id="SSF81665">
    <property type="entry name" value="Calcium ATPase, transmembrane domain M"/>
    <property type="match status" value="1"/>
</dbReference>
<keyword evidence="7 14" id="KW-0479">Metal-binding</keyword>
<evidence type="ECO:0000256" key="10">
    <source>
        <dbReference type="ARBA" id="ARBA00023065"/>
    </source>
</evidence>
<dbReference type="CDD" id="cd02079">
    <property type="entry name" value="P-type_ATPase_HM"/>
    <property type="match status" value="1"/>
</dbReference>
<evidence type="ECO:0000256" key="9">
    <source>
        <dbReference type="ARBA" id="ARBA00022989"/>
    </source>
</evidence>
<dbReference type="InterPro" id="IPR008250">
    <property type="entry name" value="ATPase_P-typ_transduc_dom_A_sf"/>
</dbReference>
<dbReference type="GO" id="GO:0016887">
    <property type="term" value="F:ATP hydrolysis activity"/>
    <property type="evidence" value="ECO:0007669"/>
    <property type="project" value="InterPro"/>
</dbReference>
<dbReference type="PRINTS" id="PR00941">
    <property type="entry name" value="CDATPASE"/>
</dbReference>
<evidence type="ECO:0000256" key="6">
    <source>
        <dbReference type="ARBA" id="ARBA00022692"/>
    </source>
</evidence>
<accession>A0A1R0X122</accession>
<dbReference type="InterPro" id="IPR059000">
    <property type="entry name" value="ATPase_P-type_domA"/>
</dbReference>
<comment type="catalytic activity">
    <reaction evidence="13">
        <text>Cd(2+)(in) + ATP + H2O = Cd(2+)(out) + ADP + phosphate + H(+)</text>
        <dbReference type="Rhea" id="RHEA:12132"/>
        <dbReference type="ChEBI" id="CHEBI:15377"/>
        <dbReference type="ChEBI" id="CHEBI:15378"/>
        <dbReference type="ChEBI" id="CHEBI:30616"/>
        <dbReference type="ChEBI" id="CHEBI:43474"/>
        <dbReference type="ChEBI" id="CHEBI:48775"/>
        <dbReference type="ChEBI" id="CHEBI:456216"/>
        <dbReference type="EC" id="7.2.2.21"/>
    </reaction>
</comment>
<dbReference type="InterPro" id="IPR044492">
    <property type="entry name" value="P_typ_ATPase_HD_dom"/>
</dbReference>
<dbReference type="Pfam" id="PF00702">
    <property type="entry name" value="Hydrolase"/>
    <property type="match status" value="1"/>
</dbReference>
<evidence type="ECO:0000256" key="12">
    <source>
        <dbReference type="ARBA" id="ARBA00039103"/>
    </source>
</evidence>
<proteinExistence type="inferred from homology"/>
<evidence type="ECO:0000256" key="13">
    <source>
        <dbReference type="ARBA" id="ARBA00049338"/>
    </source>
</evidence>
<dbReference type="NCBIfam" id="TIGR01525">
    <property type="entry name" value="ATPase-IB_hvy"/>
    <property type="match status" value="1"/>
</dbReference>
<keyword evidence="5" id="KW-0597">Phosphoprotein</keyword>
<evidence type="ECO:0000256" key="14">
    <source>
        <dbReference type="RuleBase" id="RU362081"/>
    </source>
</evidence>
<dbReference type="AlphaFoldDB" id="A0A1R0X122"/>
<feature type="transmembrane region" description="Helical" evidence="14">
    <location>
        <begin position="590"/>
        <end position="611"/>
    </location>
</feature>
<dbReference type="InterPro" id="IPR023299">
    <property type="entry name" value="ATPase_P-typ_cyto_dom_N"/>
</dbReference>
<dbReference type="RefSeq" id="WP_031538010.1">
    <property type="nucleotide sequence ID" value="NZ_MKQP01000043.1"/>
</dbReference>
<feature type="transmembrane region" description="Helical" evidence="14">
    <location>
        <begin position="63"/>
        <end position="80"/>
    </location>
</feature>
<dbReference type="SFLD" id="SFLDF00027">
    <property type="entry name" value="p-type_atpase"/>
    <property type="match status" value="1"/>
</dbReference>
<dbReference type="PANTHER" id="PTHR48085">
    <property type="entry name" value="CADMIUM/ZINC-TRANSPORTING ATPASE HMA2-RELATED"/>
    <property type="match status" value="1"/>
</dbReference>
<dbReference type="FunFam" id="2.70.150.10:FF:000002">
    <property type="entry name" value="Copper-transporting ATPase 1, putative"/>
    <property type="match status" value="1"/>
</dbReference>
<keyword evidence="8" id="KW-1278">Translocase</keyword>